<dbReference type="InterPro" id="IPR031656">
    <property type="entry name" value="DAO_C"/>
</dbReference>
<keyword evidence="6" id="KW-0479">Metal-binding</keyword>
<evidence type="ECO:0000256" key="8">
    <source>
        <dbReference type="ARBA" id="ARBA00022827"/>
    </source>
</evidence>
<dbReference type="InterPro" id="IPR038299">
    <property type="entry name" value="DAO_C_sf"/>
</dbReference>
<keyword evidence="8" id="KW-0274">FAD</keyword>
<dbReference type="PRINTS" id="PR01001">
    <property type="entry name" value="FADG3PDH"/>
</dbReference>
<evidence type="ECO:0000259" key="13">
    <source>
        <dbReference type="Pfam" id="PF01266"/>
    </source>
</evidence>
<accession>G0RZ04</accession>
<dbReference type="Gene3D" id="1.10.8.870">
    <property type="entry name" value="Alpha-glycerophosphate oxidase, cap domain"/>
    <property type="match status" value="1"/>
</dbReference>
<protein>
    <recommendedName>
        <fullName evidence="4">glycerol-3-phosphate dehydrogenase</fullName>
        <ecNumber evidence="4">1.1.5.3</ecNumber>
    </recommendedName>
</protein>
<evidence type="ECO:0000256" key="10">
    <source>
        <dbReference type="ARBA" id="ARBA00022946"/>
    </source>
</evidence>
<dbReference type="eggNOG" id="KOG0042">
    <property type="taxonomic scope" value="Eukaryota"/>
</dbReference>
<sequence>MSKLLRSRRFIRSLAVAGATGGALYYVYRPRDIPGYQDPVTRPAPTYGADGTFKLPRFPRVKSRAEQIADLKKSTSGRAEDEYDILVIGAGATGAGVALDAATRGLKVAIVDRGDFSCETSSKSTKLVHGGVRYLEKAVWDLDYAQYQLVKEALKERKYFLQTAPHLSMWLPIMLPLDSWWKVPYYWAGTKMYDFLAGSEGIESSYFLTKSKALDAFPMLRKTDLVGALVYYDGAHNDSRMNVSLAMTAALYGATVVNHMEVTKLLKTAGGKVCGATVKDRIPERDGKQVAPIDIRAKCVINCTGPFTDSIRKMDDPNCEEIVRPASGVHVVLPGYYSPGRMGLIDPKTSDGRVIFFLPWQGNTIAGTTDDPAELARNPLPEEKSIQWILNEIRHYLSPHLNVRRGDVLAAWCGLRPLVKDPNVKNTEALVRSHLVHVAESGLITCAGGKWTTYRQMAEDCVDAAIKHFNLQTKPITNPPRISGTDSVDDAAQLDGTCQTHRVRLIGAHGWSRTLFINIIQHFGVETEVAKHLTESYGDRAWSVAALCRPTDKRFPARGERISQLYPFVDGEVRYACRCEYAQTAVDVLARRTRLAFLNAQAALEALPRVIDIMAEELGWDARRREVEWVETVKFLESMGLPKPMLSATRKQVEQGKLDFKSSLEYKMYSRHDKYDIEYEEEA</sequence>
<dbReference type="GO" id="GO:0046872">
    <property type="term" value="F:metal ion binding"/>
    <property type="evidence" value="ECO:0007669"/>
    <property type="project" value="UniProtKB-KW"/>
</dbReference>
<evidence type="ECO:0000256" key="4">
    <source>
        <dbReference type="ARBA" id="ARBA00013029"/>
    </source>
</evidence>
<evidence type="ECO:0000313" key="15">
    <source>
        <dbReference type="EMBL" id="EGS23432.1"/>
    </source>
</evidence>
<evidence type="ECO:0000256" key="12">
    <source>
        <dbReference type="ARBA" id="ARBA00023128"/>
    </source>
</evidence>
<feature type="domain" description="Alpha-glycerophosphate oxidase C-terminal" evidence="14">
    <location>
        <begin position="498"/>
        <end position="625"/>
    </location>
</feature>
<evidence type="ECO:0000259" key="14">
    <source>
        <dbReference type="Pfam" id="PF16901"/>
    </source>
</evidence>
<gene>
    <name evidence="15" type="ORF">CTHT_0001210</name>
</gene>
<evidence type="ECO:0000256" key="11">
    <source>
        <dbReference type="ARBA" id="ARBA00023002"/>
    </source>
</evidence>
<name>G0RZ04_CHATD</name>
<organism evidence="16">
    <name type="scientific">Chaetomium thermophilum (strain DSM 1495 / CBS 144.50 / IMI 039719)</name>
    <name type="common">Thermochaetoides thermophila</name>
    <dbReference type="NCBI Taxonomy" id="759272"/>
    <lineage>
        <taxon>Eukaryota</taxon>
        <taxon>Fungi</taxon>
        <taxon>Dikarya</taxon>
        <taxon>Ascomycota</taxon>
        <taxon>Pezizomycotina</taxon>
        <taxon>Sordariomycetes</taxon>
        <taxon>Sordariomycetidae</taxon>
        <taxon>Sordariales</taxon>
        <taxon>Chaetomiaceae</taxon>
        <taxon>Thermochaetoides</taxon>
    </lineage>
</organism>
<dbReference type="SUPFAM" id="SSF51905">
    <property type="entry name" value="FAD/NAD(P)-binding domain"/>
    <property type="match status" value="1"/>
</dbReference>
<dbReference type="Pfam" id="PF01266">
    <property type="entry name" value="DAO"/>
    <property type="match status" value="1"/>
</dbReference>
<dbReference type="GeneID" id="18254159"/>
<dbReference type="Gene3D" id="3.30.9.10">
    <property type="entry name" value="D-Amino Acid Oxidase, subunit A, domain 2"/>
    <property type="match status" value="1"/>
</dbReference>
<evidence type="ECO:0000256" key="2">
    <source>
        <dbReference type="ARBA" id="ARBA00004173"/>
    </source>
</evidence>
<proteinExistence type="inferred from homology"/>
<evidence type="ECO:0000256" key="5">
    <source>
        <dbReference type="ARBA" id="ARBA00022630"/>
    </source>
</evidence>
<evidence type="ECO:0000256" key="6">
    <source>
        <dbReference type="ARBA" id="ARBA00022723"/>
    </source>
</evidence>
<keyword evidence="10" id="KW-0809">Transit peptide</keyword>
<dbReference type="SUPFAM" id="SSF54373">
    <property type="entry name" value="FAD-linked reductases, C-terminal domain"/>
    <property type="match status" value="1"/>
</dbReference>
<dbReference type="RefSeq" id="XP_006690674.1">
    <property type="nucleotide sequence ID" value="XM_006690611.1"/>
</dbReference>
<dbReference type="PANTHER" id="PTHR11985">
    <property type="entry name" value="GLYCEROL-3-PHOSPHATE DEHYDROGENASE"/>
    <property type="match status" value="1"/>
</dbReference>
<comment type="similarity">
    <text evidence="3">Belongs to the FAD-dependent glycerol-3-phosphate dehydrogenase family.</text>
</comment>
<dbReference type="PROSITE" id="PS00978">
    <property type="entry name" value="FAD_G3PDH_2"/>
    <property type="match status" value="1"/>
</dbReference>
<dbReference type="OMA" id="PHIVKPM"/>
<dbReference type="InterPro" id="IPR000447">
    <property type="entry name" value="G3P_DH_FAD-dep"/>
</dbReference>
<dbReference type="GO" id="GO:0004368">
    <property type="term" value="F:glycerol-3-phosphate dehydrogenase (quinone) activity"/>
    <property type="evidence" value="ECO:0007669"/>
    <property type="project" value="UniProtKB-EC"/>
</dbReference>
<dbReference type="EC" id="1.1.5.3" evidence="4"/>
<dbReference type="Gene3D" id="3.50.50.60">
    <property type="entry name" value="FAD/NAD(P)-binding domain"/>
    <property type="match status" value="1"/>
</dbReference>
<keyword evidence="11" id="KW-0560">Oxidoreductase</keyword>
<reference evidence="15 16" key="1">
    <citation type="journal article" date="2011" name="Cell">
        <title>Insight into structure and assembly of the nuclear pore complex by utilizing the genome of a eukaryotic thermophile.</title>
        <authorList>
            <person name="Amlacher S."/>
            <person name="Sarges P."/>
            <person name="Flemming D."/>
            <person name="van Noort V."/>
            <person name="Kunze R."/>
            <person name="Devos D.P."/>
            <person name="Arumugam M."/>
            <person name="Bork P."/>
            <person name="Hurt E."/>
        </authorList>
    </citation>
    <scope>NUCLEOTIDE SEQUENCE [LARGE SCALE GENOMIC DNA]</scope>
    <source>
        <strain evidence="16">DSM 1495 / CBS 144.50 / IMI 039719</strain>
    </source>
</reference>
<comment type="subcellular location">
    <subcellularLocation>
        <location evidence="2">Mitochondrion</location>
    </subcellularLocation>
</comment>
<dbReference type="PANTHER" id="PTHR11985:SF15">
    <property type="entry name" value="GLYCEROL-3-PHOSPHATE DEHYDROGENASE, MITOCHONDRIAL"/>
    <property type="match status" value="1"/>
</dbReference>
<dbReference type="OrthoDB" id="264015at2759"/>
<dbReference type="HOGENOM" id="CLU_015740_4_1_1"/>
<evidence type="ECO:0000256" key="1">
    <source>
        <dbReference type="ARBA" id="ARBA00001974"/>
    </source>
</evidence>
<keyword evidence="16" id="KW-1185">Reference proteome</keyword>
<evidence type="ECO:0000313" key="16">
    <source>
        <dbReference type="Proteomes" id="UP000008066"/>
    </source>
</evidence>
<keyword evidence="7" id="KW-0677">Repeat</keyword>
<dbReference type="EMBL" id="GL988032">
    <property type="protein sequence ID" value="EGS23432.1"/>
    <property type="molecule type" value="Genomic_DNA"/>
</dbReference>
<keyword evidence="9" id="KW-0106">Calcium</keyword>
<dbReference type="InterPro" id="IPR006076">
    <property type="entry name" value="FAD-dep_OxRdtase"/>
</dbReference>
<dbReference type="GO" id="GO:0006072">
    <property type="term" value="P:glycerol-3-phosphate metabolic process"/>
    <property type="evidence" value="ECO:0007669"/>
    <property type="project" value="InterPro"/>
</dbReference>
<keyword evidence="12" id="KW-0496">Mitochondrion</keyword>
<dbReference type="AlphaFoldDB" id="G0RZ04"/>
<comment type="cofactor">
    <cofactor evidence="1">
        <name>FAD</name>
        <dbReference type="ChEBI" id="CHEBI:57692"/>
    </cofactor>
</comment>
<keyword evidence="5" id="KW-0285">Flavoprotein</keyword>
<dbReference type="KEGG" id="cthr:CTHT_0001210"/>
<dbReference type="GO" id="GO:0005739">
    <property type="term" value="C:mitochondrion"/>
    <property type="evidence" value="ECO:0007669"/>
    <property type="project" value="UniProtKB-SubCell"/>
</dbReference>
<dbReference type="STRING" id="759272.G0RZ04"/>
<dbReference type="Proteomes" id="UP000008066">
    <property type="component" value="Unassembled WGS sequence"/>
</dbReference>
<feature type="domain" description="FAD dependent oxidoreductase" evidence="13">
    <location>
        <begin position="84"/>
        <end position="455"/>
    </location>
</feature>
<dbReference type="FunFam" id="1.10.8.870:FF:000001">
    <property type="entry name" value="Glycerol-3-phosphate dehydrogenase"/>
    <property type="match status" value="1"/>
</dbReference>
<evidence type="ECO:0000256" key="3">
    <source>
        <dbReference type="ARBA" id="ARBA00007330"/>
    </source>
</evidence>
<dbReference type="InterPro" id="IPR036188">
    <property type="entry name" value="FAD/NAD-bd_sf"/>
</dbReference>
<dbReference type="Pfam" id="PF16901">
    <property type="entry name" value="DAO_C"/>
    <property type="match status" value="1"/>
</dbReference>
<evidence type="ECO:0000256" key="7">
    <source>
        <dbReference type="ARBA" id="ARBA00022737"/>
    </source>
</evidence>
<evidence type="ECO:0000256" key="9">
    <source>
        <dbReference type="ARBA" id="ARBA00022837"/>
    </source>
</evidence>